<keyword evidence="3" id="KW-1185">Reference proteome</keyword>
<evidence type="ECO:0008006" key="4">
    <source>
        <dbReference type="Google" id="ProtNLM"/>
    </source>
</evidence>
<name>A0ABT9NYU4_9ACTN</name>
<sequence>MSKTTARRFTVLAAGILAALGGIAATAPAEAAPSTKSSCTQNLLCIWSDRNFDGDFTTTSRKAPDWNDLPGAANCPDETFNDCATAVWNNTVYTYRLYENVGYKGKHIDICANWAGNLPPSWNDRASSSKMLRDGKSKTCL</sequence>
<accession>A0ABT9NYU4</accession>
<dbReference type="Pfam" id="PF03995">
    <property type="entry name" value="Inhibitor_I36"/>
    <property type="match status" value="1"/>
</dbReference>
<feature type="chain" id="PRO_5045449263" description="Peptidase inhibitor family I36" evidence="1">
    <location>
        <begin position="32"/>
        <end position="141"/>
    </location>
</feature>
<reference evidence="2 3" key="1">
    <citation type="submission" date="2023-07" db="EMBL/GenBank/DDBJ databases">
        <title>Sequencing the genomes of 1000 actinobacteria strains.</title>
        <authorList>
            <person name="Klenk H.-P."/>
        </authorList>
    </citation>
    <scope>NUCLEOTIDE SEQUENCE [LARGE SCALE GENOMIC DNA]</scope>
    <source>
        <strain evidence="2 3">DSM 44388</strain>
    </source>
</reference>
<keyword evidence="1" id="KW-0732">Signal</keyword>
<gene>
    <name evidence="2" type="ORF">J2S57_000754</name>
</gene>
<evidence type="ECO:0000313" key="3">
    <source>
        <dbReference type="Proteomes" id="UP001235712"/>
    </source>
</evidence>
<organism evidence="2 3">
    <name type="scientific">Kineosporia succinea</name>
    <dbReference type="NCBI Taxonomy" id="84632"/>
    <lineage>
        <taxon>Bacteria</taxon>
        <taxon>Bacillati</taxon>
        <taxon>Actinomycetota</taxon>
        <taxon>Actinomycetes</taxon>
        <taxon>Kineosporiales</taxon>
        <taxon>Kineosporiaceae</taxon>
        <taxon>Kineosporia</taxon>
    </lineage>
</organism>
<dbReference type="RefSeq" id="WP_307238339.1">
    <property type="nucleotide sequence ID" value="NZ_JAUSQZ010000001.1"/>
</dbReference>
<dbReference type="Proteomes" id="UP001235712">
    <property type="component" value="Unassembled WGS sequence"/>
</dbReference>
<comment type="caution">
    <text evidence="2">The sequence shown here is derived from an EMBL/GenBank/DDBJ whole genome shotgun (WGS) entry which is preliminary data.</text>
</comment>
<feature type="signal peptide" evidence="1">
    <location>
        <begin position="1"/>
        <end position="31"/>
    </location>
</feature>
<evidence type="ECO:0000313" key="2">
    <source>
        <dbReference type="EMBL" id="MDP9825005.1"/>
    </source>
</evidence>
<dbReference type="Gene3D" id="2.60.20.10">
    <property type="entry name" value="Crystallins"/>
    <property type="match status" value="1"/>
</dbReference>
<dbReference type="EMBL" id="JAUSQZ010000001">
    <property type="protein sequence ID" value="MDP9825005.1"/>
    <property type="molecule type" value="Genomic_DNA"/>
</dbReference>
<evidence type="ECO:0000256" key="1">
    <source>
        <dbReference type="SAM" id="SignalP"/>
    </source>
</evidence>
<proteinExistence type="predicted"/>
<protein>
    <recommendedName>
        <fullName evidence="4">Peptidase inhibitor family I36</fullName>
    </recommendedName>
</protein>